<protein>
    <submittedName>
        <fullName evidence="1">Uncharacterized protein</fullName>
    </submittedName>
</protein>
<name>A0M3K9_CHRFK</name>
<evidence type="ECO:0000313" key="2">
    <source>
        <dbReference type="Proteomes" id="UP000000755"/>
    </source>
</evidence>
<dbReference type="HOGENOM" id="CLU_3328442_0_0_10"/>
<sequence>MQRYNLKFDIPESLYIEDLKRSIRAAEASIPVRNTALY</sequence>
<proteinExistence type="predicted"/>
<dbReference type="AlphaFoldDB" id="A0M3K9"/>
<reference evidence="1 2" key="1">
    <citation type="journal article" date="2006" name="Environ. Microbiol.">
        <title>Whole genome analysis of the marine Bacteroidetes'Gramella forsetii' reveals adaptations to degradation of polymeric organic matter.</title>
        <authorList>
            <person name="Bauer M."/>
            <person name="Kube M."/>
            <person name="Teeling H."/>
            <person name="Richter M."/>
            <person name="Lombardot T."/>
            <person name="Allers E."/>
            <person name="Wuerdemann C.A."/>
            <person name="Quast C."/>
            <person name="Kuhl H."/>
            <person name="Knaust F."/>
            <person name="Woebken D."/>
            <person name="Bischof K."/>
            <person name="Mussmann M."/>
            <person name="Choudhuri J.V."/>
            <person name="Meyer F."/>
            <person name="Reinhardt R."/>
            <person name="Amann R.I."/>
            <person name="Gloeckner F.O."/>
        </authorList>
    </citation>
    <scope>NUCLEOTIDE SEQUENCE [LARGE SCALE GENOMIC DNA]</scope>
    <source>
        <strain evidence="1 2">KT0803</strain>
    </source>
</reference>
<dbReference type="EMBL" id="CU207366">
    <property type="protein sequence ID" value="CAL67204.1"/>
    <property type="molecule type" value="Genomic_DNA"/>
</dbReference>
<gene>
    <name evidence="1" type="ordered locus">GFO_2239</name>
</gene>
<organism evidence="1 2">
    <name type="scientific">Christiangramia forsetii (strain DSM 17595 / CGMCC 1.15422 / KT0803)</name>
    <name type="common">Gramella forsetii</name>
    <dbReference type="NCBI Taxonomy" id="411154"/>
    <lineage>
        <taxon>Bacteria</taxon>
        <taxon>Pseudomonadati</taxon>
        <taxon>Bacteroidota</taxon>
        <taxon>Flavobacteriia</taxon>
        <taxon>Flavobacteriales</taxon>
        <taxon>Flavobacteriaceae</taxon>
        <taxon>Christiangramia</taxon>
    </lineage>
</organism>
<accession>A0M3K9</accession>
<dbReference type="KEGG" id="gfo:GFO_2239"/>
<dbReference type="Proteomes" id="UP000000755">
    <property type="component" value="Chromosome"/>
</dbReference>
<evidence type="ECO:0000313" key="1">
    <source>
        <dbReference type="EMBL" id="CAL67204.1"/>
    </source>
</evidence>